<keyword evidence="2" id="KW-1185">Reference proteome</keyword>
<evidence type="ECO:0000313" key="1">
    <source>
        <dbReference type="EMBL" id="MQL82656.1"/>
    </source>
</evidence>
<evidence type="ECO:0000313" key="2">
    <source>
        <dbReference type="Proteomes" id="UP000652761"/>
    </source>
</evidence>
<reference evidence="1" key="1">
    <citation type="submission" date="2017-07" db="EMBL/GenBank/DDBJ databases">
        <title>Taro Niue Genome Assembly and Annotation.</title>
        <authorList>
            <person name="Atibalentja N."/>
            <person name="Keating K."/>
            <person name="Fields C.J."/>
        </authorList>
    </citation>
    <scope>NUCLEOTIDE SEQUENCE</scope>
    <source>
        <strain evidence="1">Niue_2</strain>
        <tissue evidence="1">Leaf</tissue>
    </source>
</reference>
<dbReference type="EMBL" id="NMUH01000646">
    <property type="protein sequence ID" value="MQL82656.1"/>
    <property type="molecule type" value="Genomic_DNA"/>
</dbReference>
<dbReference type="Proteomes" id="UP000652761">
    <property type="component" value="Unassembled WGS sequence"/>
</dbReference>
<comment type="caution">
    <text evidence="1">The sequence shown here is derived from an EMBL/GenBank/DDBJ whole genome shotgun (WGS) entry which is preliminary data.</text>
</comment>
<sequence length="78" mass="8744">MVVRVIIIKRVMKLVKFLGDHISSTTPSNDVERDRCAHGERAGRKRVLIMACIGKLAEEEEKQCSNTSSIPHCRKGPL</sequence>
<gene>
    <name evidence="1" type="ORF">Taro_015132</name>
</gene>
<protein>
    <submittedName>
        <fullName evidence="1">Uncharacterized protein</fullName>
    </submittedName>
</protein>
<proteinExistence type="predicted"/>
<dbReference type="AlphaFoldDB" id="A0A843UKK4"/>
<organism evidence="1 2">
    <name type="scientific">Colocasia esculenta</name>
    <name type="common">Wild taro</name>
    <name type="synonym">Arum esculentum</name>
    <dbReference type="NCBI Taxonomy" id="4460"/>
    <lineage>
        <taxon>Eukaryota</taxon>
        <taxon>Viridiplantae</taxon>
        <taxon>Streptophyta</taxon>
        <taxon>Embryophyta</taxon>
        <taxon>Tracheophyta</taxon>
        <taxon>Spermatophyta</taxon>
        <taxon>Magnoliopsida</taxon>
        <taxon>Liliopsida</taxon>
        <taxon>Araceae</taxon>
        <taxon>Aroideae</taxon>
        <taxon>Colocasieae</taxon>
        <taxon>Colocasia</taxon>
    </lineage>
</organism>
<accession>A0A843UKK4</accession>
<name>A0A843UKK4_COLES</name>